<organism evidence="8 9">
    <name type="scientific">Hydrogenophaga aromaticivorans</name>
    <dbReference type="NCBI Taxonomy" id="2610898"/>
    <lineage>
        <taxon>Bacteria</taxon>
        <taxon>Pseudomonadati</taxon>
        <taxon>Pseudomonadota</taxon>
        <taxon>Betaproteobacteria</taxon>
        <taxon>Burkholderiales</taxon>
        <taxon>Comamonadaceae</taxon>
        <taxon>Hydrogenophaga</taxon>
    </lineage>
</organism>
<accession>A0A7Y8H1U4</accession>
<keyword evidence="4 6" id="KW-1133">Transmembrane helix</keyword>
<evidence type="ECO:0000256" key="6">
    <source>
        <dbReference type="SAM" id="Phobius"/>
    </source>
</evidence>
<evidence type="ECO:0000256" key="1">
    <source>
        <dbReference type="ARBA" id="ARBA00004651"/>
    </source>
</evidence>
<feature type="domain" description="EamA" evidence="7">
    <location>
        <begin position="185"/>
        <end position="319"/>
    </location>
</feature>
<dbReference type="InterPro" id="IPR050638">
    <property type="entry name" value="AA-Vitamin_Transporters"/>
</dbReference>
<keyword evidence="2" id="KW-1003">Cell membrane</keyword>
<feature type="transmembrane region" description="Helical" evidence="6">
    <location>
        <begin position="157"/>
        <end position="176"/>
    </location>
</feature>
<evidence type="ECO:0000256" key="3">
    <source>
        <dbReference type="ARBA" id="ARBA00022692"/>
    </source>
</evidence>
<dbReference type="Proteomes" id="UP000545507">
    <property type="component" value="Unassembled WGS sequence"/>
</dbReference>
<comment type="subcellular location">
    <subcellularLocation>
        <location evidence="1">Cell membrane</location>
        <topology evidence="1">Multi-pass membrane protein</topology>
    </subcellularLocation>
</comment>
<dbReference type="GO" id="GO:0005886">
    <property type="term" value="C:plasma membrane"/>
    <property type="evidence" value="ECO:0007669"/>
    <property type="project" value="UniProtKB-SubCell"/>
</dbReference>
<keyword evidence="5 6" id="KW-0472">Membrane</keyword>
<feature type="transmembrane region" description="Helical" evidence="6">
    <location>
        <begin position="67"/>
        <end position="86"/>
    </location>
</feature>
<gene>
    <name evidence="8" type="ORF">F3K02_24090</name>
</gene>
<feature type="transmembrane region" description="Helical" evidence="6">
    <location>
        <begin position="182"/>
        <end position="203"/>
    </location>
</feature>
<feature type="transmembrane region" description="Helical" evidence="6">
    <location>
        <begin position="98"/>
        <end position="118"/>
    </location>
</feature>
<comment type="caution">
    <text evidence="8">The sequence shown here is derived from an EMBL/GenBank/DDBJ whole genome shotgun (WGS) entry which is preliminary data.</text>
</comment>
<feature type="transmembrane region" description="Helical" evidence="6">
    <location>
        <begin position="130"/>
        <end position="148"/>
    </location>
</feature>
<dbReference type="Pfam" id="PF00892">
    <property type="entry name" value="EamA"/>
    <property type="match status" value="2"/>
</dbReference>
<dbReference type="RefSeq" id="WP_177138863.1">
    <property type="nucleotide sequence ID" value="NZ_VYGV01000026.1"/>
</dbReference>
<evidence type="ECO:0000256" key="5">
    <source>
        <dbReference type="ARBA" id="ARBA00023136"/>
    </source>
</evidence>
<reference evidence="8 9" key="1">
    <citation type="submission" date="2019-09" db="EMBL/GenBank/DDBJ databases">
        <title>Hydrogenophaga aromatica sp. nov., isolated from a para-xylene-degrading enrichment culture.</title>
        <authorList>
            <person name="Tancsics A."/>
            <person name="Banerjee S."/>
        </authorList>
    </citation>
    <scope>NUCLEOTIDE SEQUENCE [LARGE SCALE GENOMIC DNA]</scope>
    <source>
        <strain evidence="8 9">D2P1</strain>
    </source>
</reference>
<dbReference type="PANTHER" id="PTHR32322:SF18">
    <property type="entry name" value="S-ADENOSYLMETHIONINE_S-ADENOSYLHOMOCYSTEINE TRANSPORTER"/>
    <property type="match status" value="1"/>
</dbReference>
<keyword evidence="9" id="KW-1185">Reference proteome</keyword>
<feature type="transmembrane region" description="Helical" evidence="6">
    <location>
        <begin position="278"/>
        <end position="296"/>
    </location>
</feature>
<name>A0A7Y8H1U4_9BURK</name>
<feature type="transmembrane region" description="Helical" evidence="6">
    <location>
        <begin position="302"/>
        <end position="319"/>
    </location>
</feature>
<feature type="domain" description="EamA" evidence="7">
    <location>
        <begin position="32"/>
        <end position="171"/>
    </location>
</feature>
<feature type="transmembrane region" description="Helical" evidence="6">
    <location>
        <begin position="215"/>
        <end position="240"/>
    </location>
</feature>
<evidence type="ECO:0000256" key="2">
    <source>
        <dbReference type="ARBA" id="ARBA00022475"/>
    </source>
</evidence>
<keyword evidence="3 6" id="KW-0812">Transmembrane</keyword>
<dbReference type="PANTHER" id="PTHR32322">
    <property type="entry name" value="INNER MEMBRANE TRANSPORTER"/>
    <property type="match status" value="1"/>
</dbReference>
<dbReference type="InterPro" id="IPR037185">
    <property type="entry name" value="EmrE-like"/>
</dbReference>
<protein>
    <submittedName>
        <fullName evidence="8">DMT family transporter</fullName>
    </submittedName>
</protein>
<evidence type="ECO:0000259" key="7">
    <source>
        <dbReference type="Pfam" id="PF00892"/>
    </source>
</evidence>
<dbReference type="InterPro" id="IPR000620">
    <property type="entry name" value="EamA_dom"/>
</dbReference>
<dbReference type="AlphaFoldDB" id="A0A7Y8H1U4"/>
<evidence type="ECO:0000256" key="4">
    <source>
        <dbReference type="ARBA" id="ARBA00022989"/>
    </source>
</evidence>
<dbReference type="SUPFAM" id="SSF103481">
    <property type="entry name" value="Multidrug resistance efflux transporter EmrE"/>
    <property type="match status" value="2"/>
</dbReference>
<evidence type="ECO:0000313" key="8">
    <source>
        <dbReference type="EMBL" id="NWF48309.1"/>
    </source>
</evidence>
<feature type="transmembrane region" description="Helical" evidence="6">
    <location>
        <begin position="29"/>
        <end position="47"/>
    </location>
</feature>
<proteinExistence type="predicted"/>
<evidence type="ECO:0000313" key="9">
    <source>
        <dbReference type="Proteomes" id="UP000545507"/>
    </source>
</evidence>
<feature type="transmembrane region" description="Helical" evidence="6">
    <location>
        <begin position="246"/>
        <end position="266"/>
    </location>
</feature>
<dbReference type="EMBL" id="VYGV01000026">
    <property type="protein sequence ID" value="NWF48309.1"/>
    <property type="molecule type" value="Genomic_DNA"/>
</dbReference>
<sequence length="332" mass="34762">MTARDSARPTGASSAHAPGAAFFRRPRNLVGLATLCCLLWGSAYPAIKGGYALLDIARSDTAAQLAFAGWRFLLAGGLLLVIARLMGKPVWALSTGQWRQVALLGLAQTSLQYVFFYVGLAHTTGVKGSILNATGTFFSVLLAHFIYANDRLRRRKALSCAVGFFGVMVVNLRGVQGLDASFTLLGEGFIVIAAFVLSAASIYGKRVSQRLDPMVMTAWQLAIGGLVLLLGGLAGGGAIAGWGLGSLALLGYMAVLSAAAFALWAALLKHNRVGQVTVFNFLIPVFGALLSALFLGETVLEWRNLIALALVCGGIWMVTTETAAASAPAPAG</sequence>